<reference evidence="1 2" key="1">
    <citation type="submission" date="2017-09" db="EMBL/GenBank/DDBJ databases">
        <title>Comparative genomics of rhizobia isolated from Phaseolus vulgaris in China.</title>
        <authorList>
            <person name="Tong W."/>
        </authorList>
    </citation>
    <scope>NUCLEOTIDE SEQUENCE [LARGE SCALE GENOMIC DNA]</scope>
    <source>
        <strain evidence="1 2">C5</strain>
    </source>
</reference>
<evidence type="ECO:0000313" key="2">
    <source>
        <dbReference type="Proteomes" id="UP000220768"/>
    </source>
</evidence>
<dbReference type="AlphaFoldDB" id="A0A2A6JGW9"/>
<comment type="caution">
    <text evidence="1">The sequence shown here is derived from an EMBL/GenBank/DDBJ whole genome shotgun (WGS) entry which is preliminary data.</text>
</comment>
<accession>A0A2A6JGW9</accession>
<dbReference type="Proteomes" id="UP000220768">
    <property type="component" value="Unassembled WGS sequence"/>
</dbReference>
<name>A0A2A6JGW9_9HYPH</name>
<dbReference type="RefSeq" id="WP_097611421.1">
    <property type="nucleotide sequence ID" value="NZ_NWSV01000003.1"/>
</dbReference>
<proteinExistence type="predicted"/>
<gene>
    <name evidence="1" type="ORF">CO666_06945</name>
</gene>
<organism evidence="1 2">
    <name type="scientific">Rhizobium chutanense</name>
    <dbReference type="NCBI Taxonomy" id="2035448"/>
    <lineage>
        <taxon>Bacteria</taxon>
        <taxon>Pseudomonadati</taxon>
        <taxon>Pseudomonadota</taxon>
        <taxon>Alphaproteobacteria</taxon>
        <taxon>Hyphomicrobiales</taxon>
        <taxon>Rhizobiaceae</taxon>
        <taxon>Rhizobium/Agrobacterium group</taxon>
        <taxon>Rhizobium</taxon>
    </lineage>
</organism>
<dbReference type="EMBL" id="NWSV01000003">
    <property type="protein sequence ID" value="PDT05440.1"/>
    <property type="molecule type" value="Genomic_DNA"/>
</dbReference>
<sequence>MSLLVNSSFSPEDLDVLRSALDAWCVEQHVDIRSAEAQFAVSAALDLYQAGYDSRETLLHALHDRKAA</sequence>
<protein>
    <submittedName>
        <fullName evidence="1">Uncharacterized protein</fullName>
    </submittedName>
</protein>
<evidence type="ECO:0000313" key="1">
    <source>
        <dbReference type="EMBL" id="PDT05440.1"/>
    </source>
</evidence>
<keyword evidence="2" id="KW-1185">Reference proteome</keyword>